<dbReference type="InterPro" id="IPR022764">
    <property type="entry name" value="Peptidase_S54_rhomboid_dom"/>
</dbReference>
<dbReference type="EMBL" id="JBHFGJ010000004">
    <property type="protein sequence ID" value="MFB2653112.1"/>
    <property type="molecule type" value="Genomic_DNA"/>
</dbReference>
<evidence type="ECO:0000256" key="1">
    <source>
        <dbReference type="ARBA" id="ARBA00004141"/>
    </source>
</evidence>
<dbReference type="InterPro" id="IPR023826">
    <property type="entry name" value="Rhom-like_SP_proteobac"/>
</dbReference>
<dbReference type="GO" id="GO:0016787">
    <property type="term" value="F:hydrolase activity"/>
    <property type="evidence" value="ECO:0007669"/>
    <property type="project" value="UniProtKB-KW"/>
</dbReference>
<dbReference type="SUPFAM" id="SSF144091">
    <property type="entry name" value="Rhomboid-like"/>
    <property type="match status" value="1"/>
</dbReference>
<feature type="transmembrane region" description="Helical" evidence="5">
    <location>
        <begin position="12"/>
        <end position="31"/>
    </location>
</feature>
<feature type="domain" description="Peptidase S54 rhomboid" evidence="6">
    <location>
        <begin position="49"/>
        <end position="192"/>
    </location>
</feature>
<dbReference type="Gene3D" id="1.20.1540.10">
    <property type="entry name" value="Rhomboid-like"/>
    <property type="match status" value="1"/>
</dbReference>
<dbReference type="NCBIfam" id="TIGR03902">
    <property type="entry name" value="rhom_GG_sort"/>
    <property type="match status" value="1"/>
</dbReference>
<evidence type="ECO:0000256" key="3">
    <source>
        <dbReference type="ARBA" id="ARBA00022989"/>
    </source>
</evidence>
<proteinExistence type="predicted"/>
<dbReference type="Proteomes" id="UP001576726">
    <property type="component" value="Unassembled WGS sequence"/>
</dbReference>
<keyword evidence="4 5" id="KW-0472">Membrane</keyword>
<dbReference type="PANTHER" id="PTHR43731">
    <property type="entry name" value="RHOMBOID PROTEASE"/>
    <property type="match status" value="1"/>
</dbReference>
<dbReference type="PANTHER" id="PTHR43731:SF16">
    <property type="entry name" value="RHOMBOSORTASE"/>
    <property type="match status" value="1"/>
</dbReference>
<comment type="subcellular location">
    <subcellularLocation>
        <location evidence="1">Membrane</location>
        <topology evidence="1">Multi-pass membrane protein</topology>
    </subcellularLocation>
</comment>
<feature type="transmembrane region" description="Helical" evidence="5">
    <location>
        <begin position="141"/>
        <end position="158"/>
    </location>
</feature>
<name>A0ABV4VV96_9GAMM</name>
<feature type="transmembrane region" description="Helical" evidence="5">
    <location>
        <begin position="64"/>
        <end position="83"/>
    </location>
</feature>
<feature type="transmembrane region" description="Helical" evidence="5">
    <location>
        <begin position="90"/>
        <end position="109"/>
    </location>
</feature>
<evidence type="ECO:0000256" key="5">
    <source>
        <dbReference type="SAM" id="Phobius"/>
    </source>
</evidence>
<organism evidence="7 8">
    <name type="scientific">Shewanella seohaensis</name>
    <dbReference type="NCBI Taxonomy" id="755175"/>
    <lineage>
        <taxon>Bacteria</taxon>
        <taxon>Pseudomonadati</taxon>
        <taxon>Pseudomonadota</taxon>
        <taxon>Gammaproteobacteria</taxon>
        <taxon>Alteromonadales</taxon>
        <taxon>Shewanellaceae</taxon>
        <taxon>Shewanella</taxon>
    </lineage>
</organism>
<dbReference type="InterPro" id="IPR050925">
    <property type="entry name" value="Rhomboid_protease_S54"/>
</dbReference>
<keyword evidence="2 5" id="KW-0812">Transmembrane</keyword>
<dbReference type="RefSeq" id="WP_374919144.1">
    <property type="nucleotide sequence ID" value="NZ_JBHFGJ010000004.1"/>
</dbReference>
<dbReference type="EC" id="3.4.21.-" evidence="7"/>
<evidence type="ECO:0000259" key="6">
    <source>
        <dbReference type="Pfam" id="PF01694"/>
    </source>
</evidence>
<keyword evidence="8" id="KW-1185">Reference proteome</keyword>
<comment type="caution">
    <text evidence="7">The sequence shown here is derived from an EMBL/GenBank/DDBJ whole genome shotgun (WGS) entry which is preliminary data.</text>
</comment>
<dbReference type="InterPro" id="IPR035952">
    <property type="entry name" value="Rhomboid-like_sf"/>
</dbReference>
<evidence type="ECO:0000313" key="7">
    <source>
        <dbReference type="EMBL" id="MFB2653112.1"/>
    </source>
</evidence>
<evidence type="ECO:0000256" key="4">
    <source>
        <dbReference type="ARBA" id="ARBA00023136"/>
    </source>
</evidence>
<keyword evidence="7" id="KW-0378">Hydrolase</keyword>
<keyword evidence="3 5" id="KW-1133">Transmembrane helix</keyword>
<sequence>MRLVTLKKLGPYWLALIVSLLCALLYVAGLFTPSIDNLLAYRRSAISDGQWWRLLTGNLLHTNHWHLLMNLAGLWVVLFLHHFHYRLKGLTALFILLCLFEGIGLYLGYPQLLGYVGLSGMLHGLFTFGAVQDIRRKMRSGYLLLLGVIVKVGHEQFYGASDDVTAMIGARVATEAHLVGLICGLVCALMVLVFQRSKFAKETQR</sequence>
<dbReference type="Pfam" id="PF01694">
    <property type="entry name" value="Rhomboid"/>
    <property type="match status" value="1"/>
</dbReference>
<feature type="transmembrane region" description="Helical" evidence="5">
    <location>
        <begin position="115"/>
        <end position="134"/>
    </location>
</feature>
<accession>A0ABV4VV96</accession>
<reference evidence="7 8" key="1">
    <citation type="submission" date="2024-09" db="EMBL/GenBank/DDBJ databases">
        <authorList>
            <person name="Zhang Y."/>
        </authorList>
    </citation>
    <scope>NUCLEOTIDE SEQUENCE [LARGE SCALE GENOMIC DNA]</scope>
    <source>
        <strain evidence="7 8">SH314</strain>
    </source>
</reference>
<evidence type="ECO:0000313" key="8">
    <source>
        <dbReference type="Proteomes" id="UP001576726"/>
    </source>
</evidence>
<gene>
    <name evidence="7" type="primary">rrtA</name>
    <name evidence="7" type="ORF">ACE02L_10210</name>
</gene>
<protein>
    <submittedName>
        <fullName evidence="7">Rhombosortase</fullName>
        <ecNumber evidence="7">3.4.21.-</ecNumber>
    </submittedName>
</protein>
<evidence type="ECO:0000256" key="2">
    <source>
        <dbReference type="ARBA" id="ARBA00022692"/>
    </source>
</evidence>
<feature type="transmembrane region" description="Helical" evidence="5">
    <location>
        <begin position="178"/>
        <end position="195"/>
    </location>
</feature>